<dbReference type="OrthoDB" id="948275at2"/>
<keyword evidence="2" id="KW-1185">Reference proteome</keyword>
<name>A0A4R4K9M1_9BACT</name>
<proteinExistence type="predicted"/>
<gene>
    <name evidence="1" type="ORF">EZE20_11955</name>
</gene>
<protein>
    <submittedName>
        <fullName evidence="1">Uncharacterized protein</fullName>
    </submittedName>
</protein>
<dbReference type="AlphaFoldDB" id="A0A4R4K9M1"/>
<reference evidence="1 2" key="1">
    <citation type="submission" date="2019-02" db="EMBL/GenBank/DDBJ databases">
        <title>Arundinibacter roseus gen. nov., sp. nov., a new member of the family Cytophagaceae.</title>
        <authorList>
            <person name="Szuroczki S."/>
            <person name="Khayer B."/>
            <person name="Sproer C."/>
            <person name="Toumi M."/>
            <person name="Szabo A."/>
            <person name="Felfoldi T."/>
            <person name="Schumann P."/>
            <person name="Toth E."/>
        </authorList>
    </citation>
    <scope>NUCLEOTIDE SEQUENCE [LARGE SCALE GENOMIC DNA]</scope>
    <source>
        <strain evidence="1 2">DMA-k-7a</strain>
    </source>
</reference>
<dbReference type="RefSeq" id="WP_132117897.1">
    <property type="nucleotide sequence ID" value="NZ_SMJU01000007.1"/>
</dbReference>
<comment type="caution">
    <text evidence="1">The sequence shown here is derived from an EMBL/GenBank/DDBJ whole genome shotgun (WGS) entry which is preliminary data.</text>
</comment>
<dbReference type="EMBL" id="SMJU01000007">
    <property type="protein sequence ID" value="TDB64390.1"/>
    <property type="molecule type" value="Genomic_DNA"/>
</dbReference>
<evidence type="ECO:0000313" key="1">
    <source>
        <dbReference type="EMBL" id="TDB64390.1"/>
    </source>
</evidence>
<accession>A0A4R4K9M1</accession>
<organism evidence="1 2">
    <name type="scientific">Arundinibacter roseus</name>
    <dbReference type="NCBI Taxonomy" id="2070510"/>
    <lineage>
        <taxon>Bacteria</taxon>
        <taxon>Pseudomonadati</taxon>
        <taxon>Bacteroidota</taxon>
        <taxon>Cytophagia</taxon>
        <taxon>Cytophagales</taxon>
        <taxon>Spirosomataceae</taxon>
        <taxon>Arundinibacter</taxon>
    </lineage>
</organism>
<dbReference type="Proteomes" id="UP000295706">
    <property type="component" value="Unassembled WGS sequence"/>
</dbReference>
<sequence length="352" mass="38841">MIVQEAVLGGYSAPNVGFVQLILLVQREYVMTVDHPYRYRLDRQEIQLPTDTGCISFYSDAVSYKMVFPPKACTFAILPLGGGAYQTTINYDLPGTDVGLVSFVEASKNKQWVVIMLDNNGRTYIIGTEEQGMRLDCKQGISAISITNLTLRSKLNQPAMQVASMSGFTLPLLEIGGYRTPNIGWVRKLYLLDHREVVSVLDPIRHRYPNAQPGMVPVGGLATLVGAKLTRLIFPPRACTVAVEYRGPYNSYTINCQLPGTSAELAHFYEMARQKQHVCLLEDSNGNGFILGNEERGLRLELSQAVTNTAMTDLRLGGIQNVPPFALLGGLVLADLFESTDFSVEFSLDFNA</sequence>
<evidence type="ECO:0000313" key="2">
    <source>
        <dbReference type="Proteomes" id="UP000295706"/>
    </source>
</evidence>